<dbReference type="OrthoDB" id="1715569at2759"/>
<accession>A0A5A7QZR4</accession>
<dbReference type="EMBL" id="BKCP01009403">
    <property type="protein sequence ID" value="GER50606.1"/>
    <property type="molecule type" value="Genomic_DNA"/>
</dbReference>
<keyword evidence="2" id="KW-1185">Reference proteome</keyword>
<proteinExistence type="predicted"/>
<gene>
    <name evidence="1" type="ORF">STAS_27922</name>
</gene>
<reference evidence="2" key="1">
    <citation type="journal article" date="2019" name="Curr. Biol.">
        <title>Genome Sequence of Striga asiatica Provides Insight into the Evolution of Plant Parasitism.</title>
        <authorList>
            <person name="Yoshida S."/>
            <person name="Kim S."/>
            <person name="Wafula E.K."/>
            <person name="Tanskanen J."/>
            <person name="Kim Y.M."/>
            <person name="Honaas L."/>
            <person name="Yang Z."/>
            <person name="Spallek T."/>
            <person name="Conn C.E."/>
            <person name="Ichihashi Y."/>
            <person name="Cheong K."/>
            <person name="Cui S."/>
            <person name="Der J.P."/>
            <person name="Gundlach H."/>
            <person name="Jiao Y."/>
            <person name="Hori C."/>
            <person name="Ishida J.K."/>
            <person name="Kasahara H."/>
            <person name="Kiba T."/>
            <person name="Kim M.S."/>
            <person name="Koo N."/>
            <person name="Laohavisit A."/>
            <person name="Lee Y.H."/>
            <person name="Lumba S."/>
            <person name="McCourt P."/>
            <person name="Mortimer J.C."/>
            <person name="Mutuku J.M."/>
            <person name="Nomura T."/>
            <person name="Sasaki-Sekimoto Y."/>
            <person name="Seto Y."/>
            <person name="Wang Y."/>
            <person name="Wakatake T."/>
            <person name="Sakakibara H."/>
            <person name="Demura T."/>
            <person name="Yamaguchi S."/>
            <person name="Yoneyama K."/>
            <person name="Manabe R.I."/>
            <person name="Nelson D.C."/>
            <person name="Schulman A.H."/>
            <person name="Timko M.P."/>
            <person name="dePamphilis C.W."/>
            <person name="Choi D."/>
            <person name="Shirasu K."/>
        </authorList>
    </citation>
    <scope>NUCLEOTIDE SEQUENCE [LARGE SCALE GENOMIC DNA]</scope>
    <source>
        <strain evidence="2">cv. UVA1</strain>
    </source>
</reference>
<sequence length="122" mass="13591">MAGLMGLDAGPSVPSGELDRVAQAKARASWFLEWWVLRQAGFTEQRELPALCSGRITGCSGWANCRLNAGPPVPSGELDLVAQAKVWASRFLKWWVLRRGWIHRAARTTRSLQWKDNGLLFA</sequence>
<evidence type="ECO:0000313" key="1">
    <source>
        <dbReference type="EMBL" id="GER50606.1"/>
    </source>
</evidence>
<dbReference type="AlphaFoldDB" id="A0A5A7QZR4"/>
<dbReference type="Proteomes" id="UP000325081">
    <property type="component" value="Unassembled WGS sequence"/>
</dbReference>
<dbReference type="AntiFam" id="ANF00038">
    <property type="entry name" value="Overlaps SRP RNA, same strand"/>
</dbReference>
<name>A0A5A7QZR4_STRAF</name>
<comment type="caution">
    <text evidence="1">The sequence shown here is derived from an EMBL/GenBank/DDBJ whole genome shotgun (WGS) entry which is preliminary data.</text>
</comment>
<organism evidence="1 2">
    <name type="scientific">Striga asiatica</name>
    <name type="common">Asiatic witchweed</name>
    <name type="synonym">Buchnera asiatica</name>
    <dbReference type="NCBI Taxonomy" id="4170"/>
    <lineage>
        <taxon>Eukaryota</taxon>
        <taxon>Viridiplantae</taxon>
        <taxon>Streptophyta</taxon>
        <taxon>Embryophyta</taxon>
        <taxon>Tracheophyta</taxon>
        <taxon>Spermatophyta</taxon>
        <taxon>Magnoliopsida</taxon>
        <taxon>eudicotyledons</taxon>
        <taxon>Gunneridae</taxon>
        <taxon>Pentapetalae</taxon>
        <taxon>asterids</taxon>
        <taxon>lamiids</taxon>
        <taxon>Lamiales</taxon>
        <taxon>Orobanchaceae</taxon>
        <taxon>Buchnereae</taxon>
        <taxon>Striga</taxon>
    </lineage>
</organism>
<evidence type="ECO:0000313" key="2">
    <source>
        <dbReference type="Proteomes" id="UP000325081"/>
    </source>
</evidence>
<protein>
    <submittedName>
        <fullName evidence="1">Uncharacterized protein</fullName>
    </submittedName>
</protein>